<dbReference type="EMBL" id="LT969431">
    <property type="protein sequence ID" value="SOV13434.1"/>
    <property type="molecule type" value="Genomic_DNA"/>
</dbReference>
<evidence type="ECO:0000313" key="2">
    <source>
        <dbReference type="EMBL" id="SOV13434.1"/>
    </source>
</evidence>
<evidence type="ECO:0008006" key="4">
    <source>
        <dbReference type="Google" id="ProtNLM"/>
    </source>
</evidence>
<name>A0ABY1UL21_9APIC</name>
<feature type="compositionally biased region" description="Basic and acidic residues" evidence="1">
    <location>
        <begin position="1"/>
        <end position="12"/>
    </location>
</feature>
<dbReference type="SUPFAM" id="SSF143503">
    <property type="entry name" value="PUG domain-like"/>
    <property type="match status" value="1"/>
</dbReference>
<dbReference type="SMART" id="SM00580">
    <property type="entry name" value="PUG"/>
    <property type="match status" value="1"/>
</dbReference>
<dbReference type="Proteomes" id="UP000831156">
    <property type="component" value="Chromosome 8"/>
</dbReference>
<accession>A0ABY1UL21</accession>
<keyword evidence="3" id="KW-1185">Reference proteome</keyword>
<feature type="compositionally biased region" description="Basic and acidic residues" evidence="1">
    <location>
        <begin position="43"/>
        <end position="62"/>
    </location>
</feature>
<dbReference type="Gene3D" id="1.20.58.2190">
    <property type="match status" value="1"/>
</dbReference>
<dbReference type="CDD" id="cd09212">
    <property type="entry name" value="PUB"/>
    <property type="match status" value="1"/>
</dbReference>
<dbReference type="InterPro" id="IPR036339">
    <property type="entry name" value="PUB-like_dom_sf"/>
</dbReference>
<protein>
    <recommendedName>
        <fullName evidence="4">PUB domain-containing protein</fullName>
    </recommendedName>
</protein>
<proteinExistence type="predicted"/>
<sequence length="524" mass="62636">MTDVKDVNKNDDNNISSTDKNKMKKAISLEIEKENDEQIDLLLKGDKMENEKCQENQKKDSNPKNVKNIEPLNSTSEKGEFFQKRENDISEENYVTSCNKYDIKENKEMNYFKNKSHNYHNNNDDDDDNIHNTITNKNNSIGTYQLNSNKNISEDNLYNKNEEEIVKHKKENPTFLEIQFKKSLLENENIKRNISAKNFYIIEEDMLINITIILDRIIEQLIIYYKKKHIDIEEQNVHFQNVFKVLYKLLSNISFHPNEEKFKTIKLRNIQVKNTFLINDEIYNLIKLLFDILNFNTDYNYSILGQEYVNKINVDIINNSECTEFLWKFQKKFDDKDAILFEYVLSSIKIIMNSLNKDITYKYSNSMEKNETKNNNQLNVDKYNRTDNLIQDQKRSLENLSNIANLSLNNKINIINQKKKEEQQALSDIRKIHNERYKVHKIHGDNNNNTNLTDKNKNKNIFNKKEYFNKKNGYFNKNNTHSTYNNNKSYDNEYYDSDNSNDRKNFKNGKKKIKHFFKNFFKKN</sequence>
<evidence type="ECO:0000313" key="3">
    <source>
        <dbReference type="Proteomes" id="UP000831156"/>
    </source>
</evidence>
<feature type="region of interest" description="Disordered" evidence="1">
    <location>
        <begin position="1"/>
        <end position="23"/>
    </location>
</feature>
<evidence type="ECO:0000256" key="1">
    <source>
        <dbReference type="SAM" id="MobiDB-lite"/>
    </source>
</evidence>
<reference evidence="2" key="1">
    <citation type="submission" date="2016-09" db="EMBL/GenBank/DDBJ databases">
        <authorList>
            <consortium name="Pathogen Informatics"/>
            <person name="Sun Q."/>
            <person name="Inoue M."/>
        </authorList>
    </citation>
    <scope>NUCLEOTIDE SEQUENCE</scope>
</reference>
<organism evidence="2 3">
    <name type="scientific">Plasmodium gaboni</name>
    <dbReference type="NCBI Taxonomy" id="647221"/>
    <lineage>
        <taxon>Eukaryota</taxon>
        <taxon>Sar</taxon>
        <taxon>Alveolata</taxon>
        <taxon>Apicomplexa</taxon>
        <taxon>Aconoidasida</taxon>
        <taxon>Haemosporida</taxon>
        <taxon>Plasmodiidae</taxon>
        <taxon>Plasmodium</taxon>
        <taxon>Plasmodium (Laverania)</taxon>
    </lineage>
</organism>
<feature type="region of interest" description="Disordered" evidence="1">
    <location>
        <begin position="43"/>
        <end position="80"/>
    </location>
</feature>
<gene>
    <name evidence="2" type="ORF">PGABG01_0813500</name>
</gene>